<comment type="caution">
    <text evidence="2">The sequence shown here is derived from an EMBL/GenBank/DDBJ whole genome shotgun (WGS) entry which is preliminary data.</text>
</comment>
<organism evidence="2 3">
    <name type="scientific">Elysia crispata</name>
    <name type="common">lettuce slug</name>
    <dbReference type="NCBI Taxonomy" id="231223"/>
    <lineage>
        <taxon>Eukaryota</taxon>
        <taxon>Metazoa</taxon>
        <taxon>Spiralia</taxon>
        <taxon>Lophotrochozoa</taxon>
        <taxon>Mollusca</taxon>
        <taxon>Gastropoda</taxon>
        <taxon>Heterobranchia</taxon>
        <taxon>Euthyneura</taxon>
        <taxon>Panpulmonata</taxon>
        <taxon>Sacoglossa</taxon>
        <taxon>Placobranchoidea</taxon>
        <taxon>Plakobranchidae</taxon>
        <taxon>Elysia</taxon>
    </lineage>
</organism>
<name>A0AAE1DMV0_9GAST</name>
<keyword evidence="3" id="KW-1185">Reference proteome</keyword>
<sequence length="109" mass="12490">MIKHLPLGPKQFMLLKASDISEFKASIDKTETKSVEPLDLTVFKEEILAMKQRDLDYEDSEDMRKEGPTADRCGSIKMRRTLDQEGKDPQDNESHEKRTKDAHGLKLVS</sequence>
<dbReference type="EMBL" id="JAWDGP010003346">
    <property type="protein sequence ID" value="KAK3775243.1"/>
    <property type="molecule type" value="Genomic_DNA"/>
</dbReference>
<dbReference type="Proteomes" id="UP001283361">
    <property type="component" value="Unassembled WGS sequence"/>
</dbReference>
<evidence type="ECO:0000313" key="3">
    <source>
        <dbReference type="Proteomes" id="UP001283361"/>
    </source>
</evidence>
<dbReference type="AlphaFoldDB" id="A0AAE1DMV0"/>
<proteinExistence type="predicted"/>
<protein>
    <submittedName>
        <fullName evidence="2">Uncharacterized protein</fullName>
    </submittedName>
</protein>
<gene>
    <name evidence="2" type="ORF">RRG08_044919</name>
</gene>
<evidence type="ECO:0000256" key="1">
    <source>
        <dbReference type="SAM" id="MobiDB-lite"/>
    </source>
</evidence>
<reference evidence="2" key="1">
    <citation type="journal article" date="2023" name="G3 (Bethesda)">
        <title>A reference genome for the long-term kleptoplast-retaining sea slug Elysia crispata morphotype clarki.</title>
        <authorList>
            <person name="Eastman K.E."/>
            <person name="Pendleton A.L."/>
            <person name="Shaikh M.A."/>
            <person name="Suttiyut T."/>
            <person name="Ogas R."/>
            <person name="Tomko P."/>
            <person name="Gavelis G."/>
            <person name="Widhalm J.R."/>
            <person name="Wisecaver J.H."/>
        </authorList>
    </citation>
    <scope>NUCLEOTIDE SEQUENCE</scope>
    <source>
        <strain evidence="2">ECLA1</strain>
    </source>
</reference>
<feature type="region of interest" description="Disordered" evidence="1">
    <location>
        <begin position="57"/>
        <end position="109"/>
    </location>
</feature>
<accession>A0AAE1DMV0</accession>
<feature type="compositionally biased region" description="Basic and acidic residues" evidence="1">
    <location>
        <begin position="80"/>
        <end position="109"/>
    </location>
</feature>
<evidence type="ECO:0000313" key="2">
    <source>
        <dbReference type="EMBL" id="KAK3775243.1"/>
    </source>
</evidence>